<reference evidence="3 4" key="1">
    <citation type="submission" date="2023-03" db="EMBL/GenBank/DDBJ databases">
        <title>Fodinicurvata sp. CAU 1616 isolated from sea sendiment.</title>
        <authorList>
            <person name="Kim W."/>
        </authorList>
    </citation>
    <scope>NUCLEOTIDE SEQUENCE [LARGE SCALE GENOMIC DNA]</scope>
    <source>
        <strain evidence="3 4">CAU 1616</strain>
    </source>
</reference>
<sequence>MARIALLFHSFQVGGIARSNIRLAREFLRCGHQVDLLVGTRKGELYAEKPGEAREFVLKRGGKWGTALSVAKMSEGSLSGRLRLAHEVAASSGKTRYGASIARYLETCEPDVLFARTAPLIVSALVGRYRADTTTTVIGSEHNRLAVNQDATDRTEWRYGLQPRVLRPFYEKCDTLIAVSEGIRQEILDATGMNGAKVHTVHNPVVDETILEQAAGAVPHPWLSDPAVPVIVTVGKVNPQKDHKTLLRAFGLVLKHRDARLIVVGGTRDNEASITYRKEVEAEARSLGVIDQIHFAGHQNNPFAYLRHASLFVLSSLWEGFGNVLVEALACGCPVVSTDCVSGPREILEGGRYGALVPVGDPTQMAEAILVALEEKRSPQDLMDRANAFSVRGVAERNLALAGL</sequence>
<dbReference type="Pfam" id="PF13439">
    <property type="entry name" value="Glyco_transf_4"/>
    <property type="match status" value="1"/>
</dbReference>
<evidence type="ECO:0000313" key="3">
    <source>
        <dbReference type="EMBL" id="MDF2094361.1"/>
    </source>
</evidence>
<keyword evidence="4" id="KW-1185">Reference proteome</keyword>
<comment type="caution">
    <text evidence="3">The sequence shown here is derived from an EMBL/GenBank/DDBJ whole genome shotgun (WGS) entry which is preliminary data.</text>
</comment>
<name>A0ABT5YHQ5_9PROT</name>
<evidence type="ECO:0000313" key="4">
    <source>
        <dbReference type="Proteomes" id="UP001215503"/>
    </source>
</evidence>
<dbReference type="InterPro" id="IPR001296">
    <property type="entry name" value="Glyco_trans_1"/>
</dbReference>
<dbReference type="SUPFAM" id="SSF53756">
    <property type="entry name" value="UDP-Glycosyltransferase/glycogen phosphorylase"/>
    <property type="match status" value="1"/>
</dbReference>
<protein>
    <submittedName>
        <fullName evidence="3">Glycosyltransferase</fullName>
    </submittedName>
</protein>
<dbReference type="RefSeq" id="WP_275818799.1">
    <property type="nucleotide sequence ID" value="NZ_JARHUD010000001.1"/>
</dbReference>
<dbReference type="PANTHER" id="PTHR12526:SF630">
    <property type="entry name" value="GLYCOSYLTRANSFERASE"/>
    <property type="match status" value="1"/>
</dbReference>
<gene>
    <name evidence="3" type="ORF">P2G67_00045</name>
</gene>
<feature type="domain" description="Glycosyl transferase family 1" evidence="1">
    <location>
        <begin position="228"/>
        <end position="386"/>
    </location>
</feature>
<dbReference type="Gene3D" id="3.40.50.2000">
    <property type="entry name" value="Glycogen Phosphorylase B"/>
    <property type="match status" value="2"/>
</dbReference>
<feature type="domain" description="Glycosyltransferase subfamily 4-like N-terminal" evidence="2">
    <location>
        <begin position="13"/>
        <end position="206"/>
    </location>
</feature>
<proteinExistence type="predicted"/>
<organism evidence="3 4">
    <name type="scientific">Aquibaculum arenosum</name>
    <dbReference type="NCBI Taxonomy" id="3032591"/>
    <lineage>
        <taxon>Bacteria</taxon>
        <taxon>Pseudomonadati</taxon>
        <taxon>Pseudomonadota</taxon>
        <taxon>Alphaproteobacteria</taxon>
        <taxon>Rhodospirillales</taxon>
        <taxon>Rhodovibrionaceae</taxon>
        <taxon>Aquibaculum</taxon>
    </lineage>
</organism>
<evidence type="ECO:0000259" key="2">
    <source>
        <dbReference type="Pfam" id="PF13439"/>
    </source>
</evidence>
<dbReference type="EMBL" id="JARHUD010000001">
    <property type="protein sequence ID" value="MDF2094361.1"/>
    <property type="molecule type" value="Genomic_DNA"/>
</dbReference>
<evidence type="ECO:0000259" key="1">
    <source>
        <dbReference type="Pfam" id="PF00534"/>
    </source>
</evidence>
<accession>A0ABT5YHQ5</accession>
<dbReference type="CDD" id="cd03811">
    <property type="entry name" value="GT4_GT28_WabH-like"/>
    <property type="match status" value="1"/>
</dbReference>
<dbReference type="Proteomes" id="UP001215503">
    <property type="component" value="Unassembled WGS sequence"/>
</dbReference>
<dbReference type="Pfam" id="PF00534">
    <property type="entry name" value="Glycos_transf_1"/>
    <property type="match status" value="1"/>
</dbReference>
<dbReference type="InterPro" id="IPR028098">
    <property type="entry name" value="Glyco_trans_4-like_N"/>
</dbReference>
<dbReference type="PANTHER" id="PTHR12526">
    <property type="entry name" value="GLYCOSYLTRANSFERASE"/>
    <property type="match status" value="1"/>
</dbReference>